<evidence type="ECO:0000256" key="1">
    <source>
        <dbReference type="ARBA" id="ARBA00022481"/>
    </source>
</evidence>
<dbReference type="PROSITE" id="PS00409">
    <property type="entry name" value="PROKAR_NTER_METHYL"/>
    <property type="match status" value="1"/>
</dbReference>
<keyword evidence="2" id="KW-1133">Transmembrane helix</keyword>
<dbReference type="PANTHER" id="PTHR30093">
    <property type="entry name" value="GENERAL SECRETION PATHWAY PROTEIN G"/>
    <property type="match status" value="1"/>
</dbReference>
<keyword evidence="4" id="KW-1185">Reference proteome</keyword>
<dbReference type="GO" id="GO:0015628">
    <property type="term" value="P:protein secretion by the type II secretion system"/>
    <property type="evidence" value="ECO:0007669"/>
    <property type="project" value="InterPro"/>
</dbReference>
<accession>A0A7X1AWP5</accession>
<dbReference type="AlphaFoldDB" id="A0A7X1AWP5"/>
<gene>
    <name evidence="3" type="ORF">H5P30_00200</name>
</gene>
<keyword evidence="2" id="KW-0812">Transmembrane</keyword>
<dbReference type="NCBIfam" id="TIGR02532">
    <property type="entry name" value="IV_pilin_GFxxxE"/>
    <property type="match status" value="1"/>
</dbReference>
<dbReference type="Gene3D" id="3.30.700.10">
    <property type="entry name" value="Glycoprotein, Type 4 Pilin"/>
    <property type="match status" value="1"/>
</dbReference>
<keyword evidence="2" id="KW-0472">Membrane</keyword>
<evidence type="ECO:0000313" key="4">
    <source>
        <dbReference type="Proteomes" id="UP000525652"/>
    </source>
</evidence>
<dbReference type="EMBL" id="JACHVA010000005">
    <property type="protein sequence ID" value="MBC2600195.1"/>
    <property type="molecule type" value="Genomic_DNA"/>
</dbReference>
<dbReference type="InterPro" id="IPR012902">
    <property type="entry name" value="N_methyl_site"/>
</dbReference>
<comment type="caution">
    <text evidence="3">The sequence shown here is derived from an EMBL/GenBank/DDBJ whole genome shotgun (WGS) entry which is preliminary data.</text>
</comment>
<sequence length="243" mass="26828">MRFYRRPHSRLTRYTGFTLVEILVAIAIIGLLAGIISAVTHKSIESARLARCQSNLRQIGNLFHLYANDNDGRFPYQITSRENGALAWDFQLMPYANSYVSDMGYGNAHEEYLGERPPGIFACPASSKDSRGTTQLSNYGVNGTLVRRGNASPAQLRPQVKVANIVEPAKTYLAADSNQRTFTHYSRSDFTEEPADAESAADRHVGVINMLFVDGHVETLTLDQIDWSDTAAGVADRAPWGAN</sequence>
<name>A0A7X1AWP5_9BACT</name>
<evidence type="ECO:0000313" key="3">
    <source>
        <dbReference type="EMBL" id="MBC2600195.1"/>
    </source>
</evidence>
<dbReference type="PRINTS" id="PR00813">
    <property type="entry name" value="BCTERIALGSPG"/>
</dbReference>
<reference evidence="3 4" key="1">
    <citation type="submission" date="2020-07" db="EMBL/GenBank/DDBJ databases">
        <authorList>
            <person name="Feng X."/>
        </authorList>
    </citation>
    <scope>NUCLEOTIDE SEQUENCE [LARGE SCALE GENOMIC DNA]</scope>
    <source>
        <strain evidence="3 4">JCM14086</strain>
    </source>
</reference>
<dbReference type="InterPro" id="IPR027558">
    <property type="entry name" value="Pre_pil_HX9DG_C"/>
</dbReference>
<protein>
    <submittedName>
        <fullName evidence="3">Type II secretion system protein</fullName>
    </submittedName>
</protein>
<dbReference type="InterPro" id="IPR045584">
    <property type="entry name" value="Pilin-like"/>
</dbReference>
<proteinExistence type="predicted"/>
<dbReference type="GO" id="GO:0015627">
    <property type="term" value="C:type II protein secretion system complex"/>
    <property type="evidence" value="ECO:0007669"/>
    <property type="project" value="InterPro"/>
</dbReference>
<dbReference type="Pfam" id="PF07963">
    <property type="entry name" value="N_methyl"/>
    <property type="match status" value="1"/>
</dbReference>
<evidence type="ECO:0000256" key="2">
    <source>
        <dbReference type="SAM" id="Phobius"/>
    </source>
</evidence>
<dbReference type="SUPFAM" id="SSF54523">
    <property type="entry name" value="Pili subunits"/>
    <property type="match status" value="1"/>
</dbReference>
<dbReference type="RefSeq" id="WP_185690953.1">
    <property type="nucleotide sequence ID" value="NZ_JACHVA010000005.1"/>
</dbReference>
<organism evidence="3 4">
    <name type="scientific">Puniceicoccus vermicola</name>
    <dbReference type="NCBI Taxonomy" id="388746"/>
    <lineage>
        <taxon>Bacteria</taxon>
        <taxon>Pseudomonadati</taxon>
        <taxon>Verrucomicrobiota</taxon>
        <taxon>Opitutia</taxon>
        <taxon>Puniceicoccales</taxon>
        <taxon>Puniceicoccaceae</taxon>
        <taxon>Puniceicoccus</taxon>
    </lineage>
</organism>
<dbReference type="NCBIfam" id="TIGR04294">
    <property type="entry name" value="pre_pil_HX9DG"/>
    <property type="match status" value="1"/>
</dbReference>
<dbReference type="InterPro" id="IPR000983">
    <property type="entry name" value="Bac_GSPG_pilin"/>
</dbReference>
<keyword evidence="1" id="KW-0488">Methylation</keyword>
<dbReference type="Proteomes" id="UP000525652">
    <property type="component" value="Unassembled WGS sequence"/>
</dbReference>
<feature type="transmembrane region" description="Helical" evidence="2">
    <location>
        <begin position="12"/>
        <end position="36"/>
    </location>
</feature>